<proteinExistence type="predicted"/>
<dbReference type="OrthoDB" id="2042927at2"/>
<dbReference type="Proteomes" id="UP000070136">
    <property type="component" value="Unassembled WGS sequence"/>
</dbReference>
<evidence type="ECO:0000313" key="2">
    <source>
        <dbReference type="Proteomes" id="UP000070136"/>
    </source>
</evidence>
<comment type="caution">
    <text evidence="1">The sequence shown here is derived from an EMBL/GenBank/DDBJ whole genome shotgun (WGS) entry which is preliminary data.</text>
</comment>
<protein>
    <submittedName>
        <fullName evidence="1">Accessory secretory protein Asp3</fullName>
    </submittedName>
</protein>
<dbReference type="EMBL" id="LQOA01000008">
    <property type="protein sequence ID" value="KXU00207.1"/>
    <property type="molecule type" value="Genomic_DNA"/>
</dbReference>
<accession>A0A139QCF1</accession>
<name>A0A139QCF1_STRMT</name>
<gene>
    <name evidence="1" type="ORF">SMIDD28_00405</name>
</gene>
<dbReference type="Pfam" id="PF15432">
    <property type="entry name" value="Sec-ASP3"/>
    <property type="match status" value="1"/>
</dbReference>
<dbReference type="PATRIC" id="fig|28037.234.peg.420"/>
<dbReference type="NCBIfam" id="TIGR03711">
    <property type="entry name" value="acc_sec_asp3"/>
    <property type="match status" value="1"/>
</dbReference>
<evidence type="ECO:0000313" key="1">
    <source>
        <dbReference type="EMBL" id="KXU00207.1"/>
    </source>
</evidence>
<reference evidence="1 2" key="1">
    <citation type="submission" date="2016-01" db="EMBL/GenBank/DDBJ databases">
        <title>Highly variable Streptococcus oralis are common among viridans streptococci isolated from primates.</title>
        <authorList>
            <person name="Denapaite D."/>
            <person name="Rieger M."/>
            <person name="Koendgen S."/>
            <person name="Brueckner R."/>
            <person name="Ochigava I."/>
            <person name="Kappeler P."/>
            <person name="Maetz-Rensing K."/>
            <person name="Leendertz F."/>
            <person name="Hakenbeck R."/>
        </authorList>
    </citation>
    <scope>NUCLEOTIDE SEQUENCE [LARGE SCALE GENOMIC DNA]</scope>
    <source>
        <strain evidence="1 2">DD28</strain>
    </source>
</reference>
<dbReference type="InterPro" id="IPR022259">
    <property type="entry name" value="Acessory_Sec_prot_Asp3"/>
</dbReference>
<dbReference type="RefSeq" id="WP_061424331.1">
    <property type="nucleotide sequence ID" value="NZ_KQ970261.1"/>
</dbReference>
<dbReference type="GO" id="GO:0015031">
    <property type="term" value="P:protein transport"/>
    <property type="evidence" value="ECO:0007669"/>
    <property type="project" value="InterPro"/>
</dbReference>
<dbReference type="AlphaFoldDB" id="A0A139QCF1"/>
<sequence>MIIKQRQGIEWGEVGGTFMYGTRVTYHSYQHVSLYNPLLTSGEILRSWFSSLNYQGARTQVSLPLLKRGQDYQMCMNFDCQPEQGLYIKIRFFDRYETIIEEKVEKVKQFMFTYPKEAYTYEVSLLSAGFESLDFYDFYIEEMNRD</sequence>
<organism evidence="1 2">
    <name type="scientific">Streptococcus mitis</name>
    <dbReference type="NCBI Taxonomy" id="28037"/>
    <lineage>
        <taxon>Bacteria</taxon>
        <taxon>Bacillati</taxon>
        <taxon>Bacillota</taxon>
        <taxon>Bacilli</taxon>
        <taxon>Lactobacillales</taxon>
        <taxon>Streptococcaceae</taxon>
        <taxon>Streptococcus</taxon>
        <taxon>Streptococcus mitis group</taxon>
    </lineage>
</organism>